<proteinExistence type="predicted"/>
<reference evidence="2 3" key="1">
    <citation type="submission" date="2018-06" db="EMBL/GenBank/DDBJ databases">
        <title>Halonotius sp. F13-13 a new haloarchaeeon isolated from a solar saltern from Isla Cristina, Huelva, Spain.</title>
        <authorList>
            <person name="Duran-Viseras A."/>
            <person name="Sanchez-Porro C."/>
            <person name="Ventosa A."/>
        </authorList>
    </citation>
    <scope>NUCLEOTIDE SEQUENCE [LARGE SCALE GENOMIC DNA]</scope>
    <source>
        <strain evidence="2 3">F13-13</strain>
    </source>
</reference>
<evidence type="ECO:0000313" key="3">
    <source>
        <dbReference type="Proteomes" id="UP000276588"/>
    </source>
</evidence>
<gene>
    <name evidence="2" type="ORF">DM826_09740</name>
</gene>
<organism evidence="2 3">
    <name type="scientific">Halonotius aquaticus</name>
    <dbReference type="NCBI Taxonomy" id="2216978"/>
    <lineage>
        <taxon>Archaea</taxon>
        <taxon>Methanobacteriati</taxon>
        <taxon>Methanobacteriota</taxon>
        <taxon>Stenosarchaea group</taxon>
        <taxon>Halobacteria</taxon>
        <taxon>Halobacteriales</taxon>
        <taxon>Haloferacaceae</taxon>
        <taxon>Halonotius</taxon>
    </lineage>
</organism>
<dbReference type="Proteomes" id="UP000276588">
    <property type="component" value="Unassembled WGS sequence"/>
</dbReference>
<sequence length="75" mass="7639">MNAFGGFILRLLGNLIEMPVVFVEQVINGDPIAAILIAFGSLFVLGAVGGFGYVVAGALGVPLPNLGRGPSDPVE</sequence>
<evidence type="ECO:0000313" key="2">
    <source>
        <dbReference type="EMBL" id="RJX41935.1"/>
    </source>
</evidence>
<keyword evidence="1" id="KW-0812">Transmembrane</keyword>
<name>A0A3A6Q3Q2_9EURY</name>
<keyword evidence="1" id="KW-0472">Membrane</keyword>
<feature type="transmembrane region" description="Helical" evidence="1">
    <location>
        <begin position="33"/>
        <end position="61"/>
    </location>
</feature>
<dbReference type="InterPro" id="IPR058337">
    <property type="entry name" value="DUF8024"/>
</dbReference>
<dbReference type="AlphaFoldDB" id="A0A3A6Q3Q2"/>
<dbReference type="RefSeq" id="WP_120103205.1">
    <property type="nucleotide sequence ID" value="NZ_QKNY01000018.1"/>
</dbReference>
<dbReference type="EMBL" id="QKNY01000018">
    <property type="protein sequence ID" value="RJX41935.1"/>
    <property type="molecule type" value="Genomic_DNA"/>
</dbReference>
<evidence type="ECO:0000256" key="1">
    <source>
        <dbReference type="SAM" id="Phobius"/>
    </source>
</evidence>
<protein>
    <submittedName>
        <fullName evidence="2">Uncharacterized protein</fullName>
    </submittedName>
</protein>
<dbReference type="Pfam" id="PF26067">
    <property type="entry name" value="DUF8024"/>
    <property type="match status" value="1"/>
</dbReference>
<keyword evidence="1" id="KW-1133">Transmembrane helix</keyword>
<keyword evidence="3" id="KW-1185">Reference proteome</keyword>
<accession>A0A3A6Q3Q2</accession>
<dbReference type="OrthoDB" id="342001at2157"/>
<comment type="caution">
    <text evidence="2">The sequence shown here is derived from an EMBL/GenBank/DDBJ whole genome shotgun (WGS) entry which is preliminary data.</text>
</comment>